<evidence type="ECO:0000256" key="7">
    <source>
        <dbReference type="ARBA" id="ARBA00023288"/>
    </source>
</evidence>
<gene>
    <name evidence="10" type="ORF">E2K98_27780</name>
</gene>
<comment type="similarity">
    <text evidence="2">Belongs to the GerABKC lipoprotein family.</text>
</comment>
<sequence>MIPQQIIKKSALAILFIFTVLFLSACWDREEVNDLALVTATGIDKKANNKIELSVLVFIPKGGGSQQSMDINSSGNSSNVLVRSAEGTTIADAMSKLQEKLPRTIFWGDSEVFIFNEALAKDGIRDHIDFIMRHPQLRERGEIFVSKQKAKDILELMPPLERDLSEVLNELVQHKVGMDVTTKKLAQMLISDSGDCALPWIKILPPEKGKKQEQTIAYITGTAIFKKDKMVGVIDSSVTRGVLWLRDEIRLAIVTINPPHTEGYISVNLTQASSKLMPKIKNGKWKITLQAESNSDIVQNTTKLDVSNPEVGKMIEKQVNKAIENRMRLALKHVQKDMKADVFGFAEAFHRKYPDRWNKEKNHWDKIFPNVEVSFQIKSKIRRQGMSS</sequence>
<name>A0A4R5VIW6_9BACI</name>
<dbReference type="Gene3D" id="6.20.190.10">
    <property type="entry name" value="Nutrient germinant receptor protein C, domain 1"/>
    <property type="match status" value="1"/>
</dbReference>
<dbReference type="RefSeq" id="WP_133339926.1">
    <property type="nucleotide sequence ID" value="NZ_SMYO01000028.1"/>
</dbReference>
<dbReference type="AlphaFoldDB" id="A0A4R5VIW6"/>
<dbReference type="PANTHER" id="PTHR35789:SF1">
    <property type="entry name" value="SPORE GERMINATION PROTEIN B3"/>
    <property type="match status" value="1"/>
</dbReference>
<dbReference type="EMBL" id="SMYO01000028">
    <property type="protein sequence ID" value="TDK55968.1"/>
    <property type="molecule type" value="Genomic_DNA"/>
</dbReference>
<accession>A0A4R5VIW6</accession>
<feature type="domain" description="Spore germination protein N-terminal" evidence="9">
    <location>
        <begin position="28"/>
        <end position="203"/>
    </location>
</feature>
<dbReference type="NCBIfam" id="TIGR02887">
    <property type="entry name" value="spore_ger_x_C"/>
    <property type="match status" value="1"/>
</dbReference>
<comment type="subcellular location">
    <subcellularLocation>
        <location evidence="1">Membrane</location>
        <topology evidence="1">Lipid-anchor</topology>
    </subcellularLocation>
</comment>
<dbReference type="Pfam" id="PF05504">
    <property type="entry name" value="Spore_GerAC"/>
    <property type="match status" value="1"/>
</dbReference>
<dbReference type="GO" id="GO:0009847">
    <property type="term" value="P:spore germination"/>
    <property type="evidence" value="ECO:0007669"/>
    <property type="project" value="InterPro"/>
</dbReference>
<dbReference type="InterPro" id="IPR038501">
    <property type="entry name" value="Spore_GerAC_C_sf"/>
</dbReference>
<evidence type="ECO:0000259" key="8">
    <source>
        <dbReference type="Pfam" id="PF05504"/>
    </source>
</evidence>
<keyword evidence="7" id="KW-0449">Lipoprotein</keyword>
<dbReference type="Pfam" id="PF25198">
    <property type="entry name" value="Spore_GerAC_N"/>
    <property type="match status" value="1"/>
</dbReference>
<organism evidence="10 11">
    <name type="scientific">Bacillus salipaludis</name>
    <dbReference type="NCBI Taxonomy" id="2547811"/>
    <lineage>
        <taxon>Bacteria</taxon>
        <taxon>Bacillati</taxon>
        <taxon>Bacillota</taxon>
        <taxon>Bacilli</taxon>
        <taxon>Bacillales</taxon>
        <taxon>Bacillaceae</taxon>
        <taxon>Bacillus</taxon>
    </lineage>
</organism>
<evidence type="ECO:0000259" key="9">
    <source>
        <dbReference type="Pfam" id="PF25198"/>
    </source>
</evidence>
<evidence type="ECO:0000313" key="10">
    <source>
        <dbReference type="EMBL" id="TDK55968.1"/>
    </source>
</evidence>
<protein>
    <submittedName>
        <fullName evidence="10">Ger(X)C family spore germination protein</fullName>
    </submittedName>
</protein>
<dbReference type="InterPro" id="IPR008844">
    <property type="entry name" value="Spore_GerAC-like"/>
</dbReference>
<keyword evidence="4" id="KW-0732">Signal</keyword>
<proteinExistence type="inferred from homology"/>
<evidence type="ECO:0000313" key="11">
    <source>
        <dbReference type="Proteomes" id="UP000295132"/>
    </source>
</evidence>
<keyword evidence="5" id="KW-0472">Membrane</keyword>
<dbReference type="GO" id="GO:0016020">
    <property type="term" value="C:membrane"/>
    <property type="evidence" value="ECO:0007669"/>
    <property type="project" value="UniProtKB-SubCell"/>
</dbReference>
<dbReference type="InterPro" id="IPR046953">
    <property type="entry name" value="Spore_GerAC-like_C"/>
</dbReference>
<comment type="caution">
    <text evidence="10">The sequence shown here is derived from an EMBL/GenBank/DDBJ whole genome shotgun (WGS) entry which is preliminary data.</text>
</comment>
<feature type="domain" description="Spore germination GerAC-like C-terminal" evidence="8">
    <location>
        <begin position="220"/>
        <end position="385"/>
    </location>
</feature>
<dbReference type="Gene3D" id="3.30.300.210">
    <property type="entry name" value="Nutrient germinant receptor protein C, domain 3"/>
    <property type="match status" value="1"/>
</dbReference>
<evidence type="ECO:0000256" key="6">
    <source>
        <dbReference type="ARBA" id="ARBA00023139"/>
    </source>
</evidence>
<dbReference type="PANTHER" id="PTHR35789">
    <property type="entry name" value="SPORE GERMINATION PROTEIN B3"/>
    <property type="match status" value="1"/>
</dbReference>
<evidence type="ECO:0000256" key="3">
    <source>
        <dbReference type="ARBA" id="ARBA00022544"/>
    </source>
</evidence>
<dbReference type="InterPro" id="IPR057336">
    <property type="entry name" value="GerAC_N"/>
</dbReference>
<keyword evidence="3" id="KW-0309">Germination</keyword>
<evidence type="ECO:0000256" key="1">
    <source>
        <dbReference type="ARBA" id="ARBA00004635"/>
    </source>
</evidence>
<evidence type="ECO:0000256" key="4">
    <source>
        <dbReference type="ARBA" id="ARBA00022729"/>
    </source>
</evidence>
<evidence type="ECO:0000256" key="5">
    <source>
        <dbReference type="ARBA" id="ARBA00023136"/>
    </source>
</evidence>
<keyword evidence="6" id="KW-0564">Palmitate</keyword>
<evidence type="ECO:0000256" key="2">
    <source>
        <dbReference type="ARBA" id="ARBA00007886"/>
    </source>
</evidence>
<reference evidence="10 11" key="1">
    <citation type="submission" date="2019-03" db="EMBL/GenBank/DDBJ databases">
        <title>Bacillus niacini sp. nov. a Nicotinate-Metabolizing Mesophile Isolated from Soil.</title>
        <authorList>
            <person name="Zhang G."/>
        </authorList>
    </citation>
    <scope>NUCLEOTIDE SEQUENCE [LARGE SCALE GENOMIC DNA]</scope>
    <source>
        <strain evidence="10 11">WN066</strain>
    </source>
</reference>
<dbReference type="Proteomes" id="UP000295132">
    <property type="component" value="Unassembled WGS sequence"/>
</dbReference>